<dbReference type="SMART" id="SM00028">
    <property type="entry name" value="TPR"/>
    <property type="match status" value="2"/>
</dbReference>
<keyword evidence="6" id="KW-1185">Reference proteome</keyword>
<keyword evidence="4" id="KW-0472">Membrane</keyword>
<dbReference type="InterPro" id="IPR052346">
    <property type="entry name" value="O-mannosyl-transferase_TMTC"/>
</dbReference>
<dbReference type="InterPro" id="IPR011990">
    <property type="entry name" value="TPR-like_helical_dom_sf"/>
</dbReference>
<dbReference type="EMBL" id="AP021879">
    <property type="protein sequence ID" value="BBO86902.1"/>
    <property type="molecule type" value="Genomic_DNA"/>
</dbReference>
<evidence type="ECO:0000313" key="5">
    <source>
        <dbReference type="EMBL" id="BBO86902.1"/>
    </source>
</evidence>
<proteinExistence type="predicted"/>
<keyword evidence="4" id="KW-1133">Transmembrane helix</keyword>
<keyword evidence="4" id="KW-0812">Transmembrane</keyword>
<dbReference type="AlphaFoldDB" id="A0A5K8A314"/>
<dbReference type="PROSITE" id="PS50005">
    <property type="entry name" value="TPR"/>
    <property type="match status" value="1"/>
</dbReference>
<evidence type="ECO:0000256" key="4">
    <source>
        <dbReference type="SAM" id="Phobius"/>
    </source>
</evidence>
<dbReference type="InterPro" id="IPR019734">
    <property type="entry name" value="TPR_rpt"/>
</dbReference>
<dbReference type="Pfam" id="PF13181">
    <property type="entry name" value="TPR_8"/>
    <property type="match status" value="1"/>
</dbReference>
<dbReference type="Pfam" id="PF07719">
    <property type="entry name" value="TPR_2"/>
    <property type="match status" value="1"/>
</dbReference>
<feature type="transmembrane region" description="Helical" evidence="4">
    <location>
        <begin position="12"/>
        <end position="28"/>
    </location>
</feature>
<evidence type="ECO:0000313" key="6">
    <source>
        <dbReference type="Proteomes" id="UP000422108"/>
    </source>
</evidence>
<feature type="transmembrane region" description="Helical" evidence="4">
    <location>
        <begin position="136"/>
        <end position="155"/>
    </location>
</feature>
<dbReference type="PANTHER" id="PTHR44227:SF3">
    <property type="entry name" value="PROTEIN O-MANNOSYL-TRANSFERASE TMTC4"/>
    <property type="match status" value="1"/>
</dbReference>
<dbReference type="SUPFAM" id="SSF48452">
    <property type="entry name" value="TPR-like"/>
    <property type="match status" value="1"/>
</dbReference>
<gene>
    <name evidence="5" type="ORF">DSCOOX_00820</name>
</gene>
<name>A0A5K8A314_9BACT</name>
<sequence length="366" mass="41368">MLFFRQALRDKLTLFTMALAFSLIAFWAQQKGGGVGSYAAYPVGDRIFNAAMAYIGYLLKTFWPENLSVFYPFDNDIPFIQGSLATLLVVALSAAAWRWGGYAKPLLVGWFWFIVTLIPTIGIIKIGDFSMADRYLYIPQIGLFIVFSWGAYQIATRWLNPIMVAVACCLIIGLLTLASYHQVKHWQSSGTLFAHALEVNPHNYFAHYAMGRLLASQREYDRALDHFSRAVNLAPDKYTMRIDFGRALIVKSRFREALEVLETLIPLNHPSHQRGELYFLKGLALMGMGRSGEAESNFIHALNTDSEEYANNVASKSDSGGTIDRGEIRVGVKRETSHLVYLAKIGYANWRLDQEKMYKKQKNASE</sequence>
<dbReference type="Gene3D" id="1.25.40.10">
    <property type="entry name" value="Tetratricopeptide repeat domain"/>
    <property type="match status" value="1"/>
</dbReference>
<dbReference type="Proteomes" id="UP000422108">
    <property type="component" value="Chromosome"/>
</dbReference>
<evidence type="ECO:0000256" key="2">
    <source>
        <dbReference type="ARBA" id="ARBA00022803"/>
    </source>
</evidence>
<evidence type="ECO:0000256" key="1">
    <source>
        <dbReference type="ARBA" id="ARBA00022737"/>
    </source>
</evidence>
<accession>A0A5K8A314</accession>
<feature type="transmembrane region" description="Helical" evidence="4">
    <location>
        <begin position="106"/>
        <end position="124"/>
    </location>
</feature>
<feature type="transmembrane region" description="Helical" evidence="4">
    <location>
        <begin position="161"/>
        <end position="180"/>
    </location>
</feature>
<dbReference type="PANTHER" id="PTHR44227">
    <property type="match status" value="1"/>
</dbReference>
<keyword evidence="1" id="KW-0677">Repeat</keyword>
<dbReference type="PROSITE" id="PS50293">
    <property type="entry name" value="TPR_REGION"/>
    <property type="match status" value="1"/>
</dbReference>
<protein>
    <submittedName>
        <fullName evidence="5">Uncharacterized protein</fullName>
    </submittedName>
</protein>
<evidence type="ECO:0000256" key="3">
    <source>
        <dbReference type="PROSITE-ProRule" id="PRU00339"/>
    </source>
</evidence>
<organism evidence="5 6">
    <name type="scientific">Desulfosarcina ovata subsp. ovata</name>
    <dbReference type="NCBI Taxonomy" id="2752305"/>
    <lineage>
        <taxon>Bacteria</taxon>
        <taxon>Pseudomonadati</taxon>
        <taxon>Thermodesulfobacteriota</taxon>
        <taxon>Desulfobacteria</taxon>
        <taxon>Desulfobacterales</taxon>
        <taxon>Desulfosarcinaceae</taxon>
        <taxon>Desulfosarcina</taxon>
    </lineage>
</organism>
<dbReference type="InterPro" id="IPR013105">
    <property type="entry name" value="TPR_2"/>
</dbReference>
<feature type="transmembrane region" description="Helical" evidence="4">
    <location>
        <begin position="79"/>
        <end position="100"/>
    </location>
</feature>
<keyword evidence="2 3" id="KW-0802">TPR repeat</keyword>
<feature type="repeat" description="TPR" evidence="3">
    <location>
        <begin position="204"/>
        <end position="237"/>
    </location>
</feature>
<reference evidence="5 6" key="1">
    <citation type="submission" date="2019-11" db="EMBL/GenBank/DDBJ databases">
        <title>Comparative genomics of hydrocarbon-degrading Desulfosarcina strains.</title>
        <authorList>
            <person name="Watanabe M."/>
            <person name="Kojima H."/>
            <person name="Fukui M."/>
        </authorList>
    </citation>
    <scope>NUCLEOTIDE SEQUENCE [LARGE SCALE GENOMIC DNA]</scope>
    <source>
        <strain evidence="6">oXyS1</strain>
    </source>
</reference>